<accession>A0A6C0H104</accession>
<evidence type="ECO:0000256" key="1">
    <source>
        <dbReference type="SAM" id="Coils"/>
    </source>
</evidence>
<sequence length="366" mass="39581">MTTPPQLTAADLNLGPSAKAADVSTHVFDQAQVKSLFGNKDTVKALLTDDVLTSLFRLNRPNTVAKFVALLSDAHVEQITSKIDANVFNSNGCKLSGECDNPGEKRSALSKLLNKAEGLKSYLSTLVDKAGEWTPTSIDELRNPVTGLNLLLANPVVAAVVMQKRKRDFEMARARVLPAASGFSGFPGMGGLNPSVMVQIQQRGGGYEGGENLPVEMRGGGRLLAAMKGGNFFLGTMGSPTSWRPITDSSFISVSLEAAYQNLKANLKASKGADLAEDTQNKVRELITALKAAEDAVKEKRDELNKFNTILSTQNLKDINKQTVTQAQITDMVKLYNDSMSRRQSLENKMFRVIVALGNQMQTVTV</sequence>
<reference evidence="2" key="1">
    <citation type="journal article" date="2020" name="Nature">
        <title>Giant virus diversity and host interactions through global metagenomics.</title>
        <authorList>
            <person name="Schulz F."/>
            <person name="Roux S."/>
            <person name="Paez-Espino D."/>
            <person name="Jungbluth S."/>
            <person name="Walsh D.A."/>
            <person name="Denef V.J."/>
            <person name="McMahon K.D."/>
            <person name="Konstantinidis K.T."/>
            <person name="Eloe-Fadrosh E.A."/>
            <person name="Kyrpides N.C."/>
            <person name="Woyke T."/>
        </authorList>
    </citation>
    <scope>NUCLEOTIDE SEQUENCE</scope>
    <source>
        <strain evidence="2">GVMAG-M-3300023179-4</strain>
    </source>
</reference>
<feature type="coiled-coil region" evidence="1">
    <location>
        <begin position="276"/>
        <end position="310"/>
    </location>
</feature>
<proteinExistence type="predicted"/>
<protein>
    <submittedName>
        <fullName evidence="2">Uncharacterized protein</fullName>
    </submittedName>
</protein>
<dbReference type="AlphaFoldDB" id="A0A6C0H104"/>
<evidence type="ECO:0000313" key="2">
    <source>
        <dbReference type="EMBL" id="QHT74119.1"/>
    </source>
</evidence>
<name>A0A6C0H104_9ZZZZ</name>
<keyword evidence="1" id="KW-0175">Coiled coil</keyword>
<dbReference type="EMBL" id="MN739838">
    <property type="protein sequence ID" value="QHT74119.1"/>
    <property type="molecule type" value="Genomic_DNA"/>
</dbReference>
<organism evidence="2">
    <name type="scientific">viral metagenome</name>
    <dbReference type="NCBI Taxonomy" id="1070528"/>
    <lineage>
        <taxon>unclassified sequences</taxon>
        <taxon>metagenomes</taxon>
        <taxon>organismal metagenomes</taxon>
    </lineage>
</organism>